<evidence type="ECO:0000256" key="2">
    <source>
        <dbReference type="SAM" id="SignalP"/>
    </source>
</evidence>
<accession>A0ABR3V5C3</accession>
<feature type="chain" id="PRO_5045520280" evidence="2">
    <location>
        <begin position="16"/>
        <end position="106"/>
    </location>
</feature>
<comment type="caution">
    <text evidence="3">The sequence shown here is derived from an EMBL/GenBank/DDBJ whole genome shotgun (WGS) entry which is preliminary data.</text>
</comment>
<evidence type="ECO:0000313" key="4">
    <source>
        <dbReference type="Proteomes" id="UP001586593"/>
    </source>
</evidence>
<dbReference type="EMBL" id="JAZHXJ010002825">
    <property type="protein sequence ID" value="KAL1836508.1"/>
    <property type="molecule type" value="Genomic_DNA"/>
</dbReference>
<sequence length="106" mass="11240">MRTALPLVLVVAVGAGPLNHKSACGIIKTAGPNPLSPSPPIARPLLPDYRVSGRPAQSSQGQAGRDKVGWGRGFDIGTVLRDKVLPLHFRLVGSQAPWDARDRKGE</sequence>
<gene>
    <name evidence="3" type="ORF">VTK73DRAFT_5042</name>
</gene>
<evidence type="ECO:0000256" key="1">
    <source>
        <dbReference type="SAM" id="MobiDB-lite"/>
    </source>
</evidence>
<evidence type="ECO:0000313" key="3">
    <source>
        <dbReference type="EMBL" id="KAL1836508.1"/>
    </source>
</evidence>
<keyword evidence="2" id="KW-0732">Signal</keyword>
<feature type="signal peptide" evidence="2">
    <location>
        <begin position="1"/>
        <end position="15"/>
    </location>
</feature>
<proteinExistence type="predicted"/>
<keyword evidence="4" id="KW-1185">Reference proteome</keyword>
<reference evidence="3 4" key="1">
    <citation type="journal article" date="2024" name="Commun. Biol.">
        <title>Comparative genomic analysis of thermophilic fungi reveals convergent evolutionary adaptations and gene losses.</title>
        <authorList>
            <person name="Steindorff A.S."/>
            <person name="Aguilar-Pontes M.V."/>
            <person name="Robinson A.J."/>
            <person name="Andreopoulos B."/>
            <person name="LaButti K."/>
            <person name="Kuo A."/>
            <person name="Mondo S."/>
            <person name="Riley R."/>
            <person name="Otillar R."/>
            <person name="Haridas S."/>
            <person name="Lipzen A."/>
            <person name="Grimwood J."/>
            <person name="Schmutz J."/>
            <person name="Clum A."/>
            <person name="Reid I.D."/>
            <person name="Moisan M.C."/>
            <person name="Butler G."/>
            <person name="Nguyen T.T.M."/>
            <person name="Dewar K."/>
            <person name="Conant G."/>
            <person name="Drula E."/>
            <person name="Henrissat B."/>
            <person name="Hansel C."/>
            <person name="Singer S."/>
            <person name="Hutchinson M.I."/>
            <person name="de Vries R.P."/>
            <person name="Natvig D.O."/>
            <person name="Powell A.J."/>
            <person name="Tsang A."/>
            <person name="Grigoriev I.V."/>
        </authorList>
    </citation>
    <scope>NUCLEOTIDE SEQUENCE [LARGE SCALE GENOMIC DNA]</scope>
    <source>
        <strain evidence="3 4">ATCC 24622</strain>
    </source>
</reference>
<name>A0ABR3V5C3_9PEZI</name>
<feature type="region of interest" description="Disordered" evidence="1">
    <location>
        <begin position="31"/>
        <end position="67"/>
    </location>
</feature>
<protein>
    <submittedName>
        <fullName evidence="3">Uncharacterized protein</fullName>
    </submittedName>
</protein>
<dbReference type="Proteomes" id="UP001586593">
    <property type="component" value="Unassembled WGS sequence"/>
</dbReference>
<organism evidence="3 4">
    <name type="scientific">Phialemonium thermophilum</name>
    <dbReference type="NCBI Taxonomy" id="223376"/>
    <lineage>
        <taxon>Eukaryota</taxon>
        <taxon>Fungi</taxon>
        <taxon>Dikarya</taxon>
        <taxon>Ascomycota</taxon>
        <taxon>Pezizomycotina</taxon>
        <taxon>Sordariomycetes</taxon>
        <taxon>Sordariomycetidae</taxon>
        <taxon>Cephalothecales</taxon>
        <taxon>Cephalothecaceae</taxon>
        <taxon>Phialemonium</taxon>
    </lineage>
</organism>